<sequence length="177" mass="20515">MVRYRRNLLPGGTFFFTVTLDDRRSSALVDHVHKLRGAFRMTRADRPFTIDAIVVLPDHLHVIMTLPDNDADFPGRWRRIKSSFTHQLAASGAPISRNHRGEFSLWQRRFWEHTIRDDADFERCADYIHYNPVKHGLVASPIDWPYSSLHRYVREGLLPLDWGGSGEIAGTFGERED</sequence>
<dbReference type="OrthoDB" id="9794403at2"/>
<dbReference type="Proteomes" id="UP000193884">
    <property type="component" value="Unassembled WGS sequence"/>
</dbReference>
<dbReference type="PANTHER" id="PTHR36966:SF1">
    <property type="entry name" value="REP-ASSOCIATED TYROSINE TRANSPOSASE"/>
    <property type="match status" value="1"/>
</dbReference>
<evidence type="ECO:0000313" key="3">
    <source>
        <dbReference type="EMBL" id="OSJ31313.1"/>
    </source>
</evidence>
<protein>
    <submittedName>
        <fullName evidence="2">Transposase</fullName>
    </submittedName>
</protein>
<dbReference type="RefSeq" id="WP_085353002.1">
    <property type="nucleotide sequence ID" value="NZ_NAEX01000187.1"/>
</dbReference>
<reference evidence="4 5" key="1">
    <citation type="submission" date="2017-03" db="EMBL/GenBank/DDBJ databases">
        <title>Whole genome sequences of fourteen strains of Bradyrhizobium canariense and one strain of Bradyrhizobium japonicum isolated from Lupinus (Papilionoideae: Genisteae) species in Algeria.</title>
        <authorList>
            <person name="Crovadore J."/>
            <person name="Chekireb D."/>
            <person name="Brachmann A."/>
            <person name="Chablais R."/>
            <person name="Cochard B."/>
            <person name="Lefort F."/>
        </authorList>
    </citation>
    <scope>NUCLEOTIDE SEQUENCE [LARGE SCALE GENOMIC DNA]</scope>
    <source>
        <strain evidence="2 4">UBMA195</strain>
        <strain evidence="3 5">UBMAN05</strain>
    </source>
</reference>
<dbReference type="GO" id="GO:0043565">
    <property type="term" value="F:sequence-specific DNA binding"/>
    <property type="evidence" value="ECO:0007669"/>
    <property type="project" value="TreeGrafter"/>
</dbReference>
<accession>A0A1X3E561</accession>
<dbReference type="Proteomes" id="UP000193553">
    <property type="component" value="Unassembled WGS sequence"/>
</dbReference>
<keyword evidence="5" id="KW-1185">Reference proteome</keyword>
<dbReference type="InterPro" id="IPR052715">
    <property type="entry name" value="RAYT_transposase"/>
</dbReference>
<evidence type="ECO:0000313" key="4">
    <source>
        <dbReference type="Proteomes" id="UP000193553"/>
    </source>
</evidence>
<dbReference type="Pfam" id="PF01797">
    <property type="entry name" value="Y1_Tnp"/>
    <property type="match status" value="1"/>
</dbReference>
<gene>
    <name evidence="3" type="ORF">BST63_09965</name>
    <name evidence="2" type="ORF">BSZ18_09795</name>
</gene>
<dbReference type="SMART" id="SM01321">
    <property type="entry name" value="Y1_Tnp"/>
    <property type="match status" value="1"/>
</dbReference>
<dbReference type="Gene3D" id="3.30.70.1290">
    <property type="entry name" value="Transposase IS200-like"/>
    <property type="match status" value="1"/>
</dbReference>
<dbReference type="PANTHER" id="PTHR36966">
    <property type="entry name" value="REP-ASSOCIATED TYROSINE TRANSPOSASE"/>
    <property type="match status" value="1"/>
</dbReference>
<dbReference type="InterPro" id="IPR036515">
    <property type="entry name" value="Transposase_17_sf"/>
</dbReference>
<evidence type="ECO:0000313" key="5">
    <source>
        <dbReference type="Proteomes" id="UP000193884"/>
    </source>
</evidence>
<feature type="domain" description="Transposase IS200-like" evidence="1">
    <location>
        <begin position="9"/>
        <end position="131"/>
    </location>
</feature>
<dbReference type="AlphaFoldDB" id="A0A1X3E561"/>
<dbReference type="EMBL" id="NAFI01000160">
    <property type="protein sequence ID" value="OSJ14179.1"/>
    <property type="molecule type" value="Genomic_DNA"/>
</dbReference>
<organism evidence="2 4">
    <name type="scientific">Bradyrhizobium canariense</name>
    <dbReference type="NCBI Taxonomy" id="255045"/>
    <lineage>
        <taxon>Bacteria</taxon>
        <taxon>Pseudomonadati</taxon>
        <taxon>Pseudomonadota</taxon>
        <taxon>Alphaproteobacteria</taxon>
        <taxon>Hyphomicrobiales</taxon>
        <taxon>Nitrobacteraceae</taxon>
        <taxon>Bradyrhizobium</taxon>
    </lineage>
</organism>
<proteinExistence type="predicted"/>
<dbReference type="InterPro" id="IPR002686">
    <property type="entry name" value="Transposase_17"/>
</dbReference>
<name>A0A1X3E561_9BRAD</name>
<comment type="caution">
    <text evidence="2">The sequence shown here is derived from an EMBL/GenBank/DDBJ whole genome shotgun (WGS) entry which is preliminary data.</text>
</comment>
<dbReference type="GO" id="GO:0006313">
    <property type="term" value="P:DNA transposition"/>
    <property type="evidence" value="ECO:0007669"/>
    <property type="project" value="InterPro"/>
</dbReference>
<dbReference type="NCBIfam" id="NF047646">
    <property type="entry name" value="REP_Tyr_transpos"/>
    <property type="match status" value="1"/>
</dbReference>
<dbReference type="SUPFAM" id="SSF143422">
    <property type="entry name" value="Transposase IS200-like"/>
    <property type="match status" value="1"/>
</dbReference>
<dbReference type="EMBL" id="NAFK01000149">
    <property type="protein sequence ID" value="OSJ31313.1"/>
    <property type="molecule type" value="Genomic_DNA"/>
</dbReference>
<dbReference type="GO" id="GO:0004803">
    <property type="term" value="F:transposase activity"/>
    <property type="evidence" value="ECO:0007669"/>
    <property type="project" value="InterPro"/>
</dbReference>
<evidence type="ECO:0000259" key="1">
    <source>
        <dbReference type="SMART" id="SM01321"/>
    </source>
</evidence>
<evidence type="ECO:0000313" key="2">
    <source>
        <dbReference type="EMBL" id="OSJ14179.1"/>
    </source>
</evidence>